<reference evidence="2" key="1">
    <citation type="submission" date="2021-05" db="EMBL/GenBank/DDBJ databases">
        <authorList>
            <person name="Alioto T."/>
            <person name="Alioto T."/>
            <person name="Gomez Garrido J."/>
        </authorList>
    </citation>
    <scope>NUCLEOTIDE SEQUENCE</scope>
</reference>
<evidence type="ECO:0000313" key="2">
    <source>
        <dbReference type="EMBL" id="CAG6474673.1"/>
    </source>
</evidence>
<name>A0A8D8FLF1_CULPI</name>
<evidence type="ECO:0000256" key="1">
    <source>
        <dbReference type="SAM" id="Phobius"/>
    </source>
</evidence>
<feature type="transmembrane region" description="Helical" evidence="1">
    <location>
        <begin position="84"/>
        <end position="105"/>
    </location>
</feature>
<proteinExistence type="predicted"/>
<accession>A0A8D8FLF1</accession>
<keyword evidence="1" id="KW-0812">Transmembrane</keyword>
<sequence length="106" mass="11468">MADPRRTVEMVHTVKMCCCCCGGSRSVRPTSLVTTRRIRPGRFRCRTSASATVGVGPVWAAATRWHSSVTTGCRTDVEGSQIRLCLPIARGLILVLSSLLVMMMAA</sequence>
<keyword evidence="1" id="KW-0472">Membrane</keyword>
<keyword evidence="1" id="KW-1133">Transmembrane helix</keyword>
<protein>
    <submittedName>
        <fullName evidence="2">(northern house mosquito) hypothetical protein</fullName>
    </submittedName>
</protein>
<dbReference type="EMBL" id="HBUE01075295">
    <property type="protein sequence ID" value="CAG6474673.1"/>
    <property type="molecule type" value="Transcribed_RNA"/>
</dbReference>
<organism evidence="2">
    <name type="scientific">Culex pipiens</name>
    <name type="common">House mosquito</name>
    <dbReference type="NCBI Taxonomy" id="7175"/>
    <lineage>
        <taxon>Eukaryota</taxon>
        <taxon>Metazoa</taxon>
        <taxon>Ecdysozoa</taxon>
        <taxon>Arthropoda</taxon>
        <taxon>Hexapoda</taxon>
        <taxon>Insecta</taxon>
        <taxon>Pterygota</taxon>
        <taxon>Neoptera</taxon>
        <taxon>Endopterygota</taxon>
        <taxon>Diptera</taxon>
        <taxon>Nematocera</taxon>
        <taxon>Culicoidea</taxon>
        <taxon>Culicidae</taxon>
        <taxon>Culicinae</taxon>
        <taxon>Culicini</taxon>
        <taxon>Culex</taxon>
        <taxon>Culex</taxon>
    </lineage>
</organism>
<dbReference type="AlphaFoldDB" id="A0A8D8FLF1"/>